<reference evidence="1" key="2">
    <citation type="submission" date="2020-11" db="EMBL/GenBank/DDBJ databases">
        <authorList>
            <person name="McCartney M.A."/>
            <person name="Auch B."/>
            <person name="Kono T."/>
            <person name="Mallez S."/>
            <person name="Becker A."/>
            <person name="Gohl D.M."/>
            <person name="Silverstein K.A.T."/>
            <person name="Koren S."/>
            <person name="Bechman K.B."/>
            <person name="Herman A."/>
            <person name="Abrahante J.E."/>
            <person name="Garbe J."/>
        </authorList>
    </citation>
    <scope>NUCLEOTIDE SEQUENCE</scope>
    <source>
        <strain evidence="1">Duluth1</strain>
        <tissue evidence="1">Whole animal</tissue>
    </source>
</reference>
<dbReference type="Proteomes" id="UP000828390">
    <property type="component" value="Unassembled WGS sequence"/>
</dbReference>
<protein>
    <submittedName>
        <fullName evidence="1">Uncharacterized protein</fullName>
    </submittedName>
</protein>
<evidence type="ECO:0000313" key="2">
    <source>
        <dbReference type="Proteomes" id="UP000828390"/>
    </source>
</evidence>
<keyword evidence="2" id="KW-1185">Reference proteome</keyword>
<organism evidence="1 2">
    <name type="scientific">Dreissena polymorpha</name>
    <name type="common">Zebra mussel</name>
    <name type="synonym">Mytilus polymorpha</name>
    <dbReference type="NCBI Taxonomy" id="45954"/>
    <lineage>
        <taxon>Eukaryota</taxon>
        <taxon>Metazoa</taxon>
        <taxon>Spiralia</taxon>
        <taxon>Lophotrochozoa</taxon>
        <taxon>Mollusca</taxon>
        <taxon>Bivalvia</taxon>
        <taxon>Autobranchia</taxon>
        <taxon>Heteroconchia</taxon>
        <taxon>Euheterodonta</taxon>
        <taxon>Imparidentia</taxon>
        <taxon>Neoheterodontei</taxon>
        <taxon>Myida</taxon>
        <taxon>Dreissenoidea</taxon>
        <taxon>Dreissenidae</taxon>
        <taxon>Dreissena</taxon>
    </lineage>
</organism>
<dbReference type="EMBL" id="JAIWYP010000003">
    <property type="protein sequence ID" value="KAH3855467.1"/>
    <property type="molecule type" value="Genomic_DNA"/>
</dbReference>
<accession>A0A9D4R697</accession>
<evidence type="ECO:0000313" key="1">
    <source>
        <dbReference type="EMBL" id="KAH3855467.1"/>
    </source>
</evidence>
<dbReference type="AlphaFoldDB" id="A0A9D4R697"/>
<comment type="caution">
    <text evidence="1">The sequence shown here is derived from an EMBL/GenBank/DDBJ whole genome shotgun (WGS) entry which is preliminary data.</text>
</comment>
<reference evidence="1" key="1">
    <citation type="journal article" date="2019" name="bioRxiv">
        <title>The Genome of the Zebra Mussel, Dreissena polymorpha: A Resource for Invasive Species Research.</title>
        <authorList>
            <person name="McCartney M.A."/>
            <person name="Auch B."/>
            <person name="Kono T."/>
            <person name="Mallez S."/>
            <person name="Zhang Y."/>
            <person name="Obille A."/>
            <person name="Becker A."/>
            <person name="Abrahante J.E."/>
            <person name="Garbe J."/>
            <person name="Badalamenti J.P."/>
            <person name="Herman A."/>
            <person name="Mangelson H."/>
            <person name="Liachko I."/>
            <person name="Sullivan S."/>
            <person name="Sone E.D."/>
            <person name="Koren S."/>
            <person name="Silverstein K.A.T."/>
            <person name="Beckman K.B."/>
            <person name="Gohl D.M."/>
        </authorList>
    </citation>
    <scope>NUCLEOTIDE SEQUENCE</scope>
    <source>
        <strain evidence="1">Duluth1</strain>
        <tissue evidence="1">Whole animal</tissue>
    </source>
</reference>
<proteinExistence type="predicted"/>
<name>A0A9D4R697_DREPO</name>
<sequence>MSSSITKHKFEKLQKELEQFLLETQIELLRTKKKKLSVLKKDNTHSKNGLILEDKNVATDKPEVQCNHTGKGLMTAKSVHVGAEKPEVGSIGSERLSMPTKNMHVLLDKPEVQRRYTANGSTSKNCVIVTEGPSVQPDVVTNLSKKQLTASQIRVLSKGLKFVPTRRVVDKGKLLTDLTSWERRMRLREYFYSEERDGHPN</sequence>
<gene>
    <name evidence="1" type="ORF">DPMN_098034</name>
</gene>